<accession>C6LFC9</accession>
<protein>
    <recommendedName>
        <fullName evidence="3">DUF4318 domain-containing protein</fullName>
    </recommendedName>
</protein>
<keyword evidence="2" id="KW-1185">Reference proteome</keyword>
<evidence type="ECO:0008006" key="3">
    <source>
        <dbReference type="Google" id="ProtNLM"/>
    </source>
</evidence>
<dbReference type="RefSeq" id="WP_006862123.1">
    <property type="nucleotide sequence ID" value="NZ_ACCL02000010.1"/>
</dbReference>
<organism evidence="1 2">
    <name type="scientific">Marvinbryantia formatexigens DSM 14469</name>
    <dbReference type="NCBI Taxonomy" id="478749"/>
    <lineage>
        <taxon>Bacteria</taxon>
        <taxon>Bacillati</taxon>
        <taxon>Bacillota</taxon>
        <taxon>Clostridia</taxon>
        <taxon>Lachnospirales</taxon>
        <taxon>Lachnospiraceae</taxon>
        <taxon>Marvinbryantia</taxon>
    </lineage>
</organism>
<reference evidence="1" key="1">
    <citation type="submission" date="2009-07" db="EMBL/GenBank/DDBJ databases">
        <authorList>
            <person name="Weinstock G."/>
            <person name="Sodergren E."/>
            <person name="Clifton S."/>
            <person name="Fulton L."/>
            <person name="Fulton B."/>
            <person name="Courtney L."/>
            <person name="Fronick C."/>
            <person name="Harrison M."/>
            <person name="Strong C."/>
            <person name="Farmer C."/>
            <person name="Delahaunty K."/>
            <person name="Markovic C."/>
            <person name="Hall O."/>
            <person name="Minx P."/>
            <person name="Tomlinson C."/>
            <person name="Mitreva M."/>
            <person name="Nelson J."/>
            <person name="Hou S."/>
            <person name="Wollam A."/>
            <person name="Pepin K.H."/>
            <person name="Johnson M."/>
            <person name="Bhonagiri V."/>
            <person name="Nash W.E."/>
            <person name="Warren W."/>
            <person name="Chinwalla A."/>
            <person name="Mardis E.R."/>
            <person name="Wilson R.K."/>
        </authorList>
    </citation>
    <scope>NUCLEOTIDE SEQUENCE [LARGE SCALE GENOMIC DNA]</scope>
    <source>
        <strain evidence="1">DSM 14469</strain>
    </source>
</reference>
<dbReference type="AlphaFoldDB" id="C6LFC9"/>
<gene>
    <name evidence="1" type="ORF">BRYFOR_07331</name>
</gene>
<name>C6LFC9_9FIRM</name>
<evidence type="ECO:0000313" key="2">
    <source>
        <dbReference type="Proteomes" id="UP000005561"/>
    </source>
</evidence>
<proteinExistence type="predicted"/>
<dbReference type="Proteomes" id="UP000005561">
    <property type="component" value="Unassembled WGS sequence"/>
</dbReference>
<evidence type="ECO:0000313" key="1">
    <source>
        <dbReference type="EMBL" id="EET60514.1"/>
    </source>
</evidence>
<sequence length="85" mass="10007">MDTTVPDVHPGFKRKIIIYKNTKPSEPEVYESIRHYCREHGKKYRKISRKNPLKYQIDGTIYSLDIRMNTPDDPSDGWMICCISS</sequence>
<dbReference type="EMBL" id="ACCL02000010">
    <property type="protein sequence ID" value="EET60514.1"/>
    <property type="molecule type" value="Genomic_DNA"/>
</dbReference>
<comment type="caution">
    <text evidence="1">The sequence shown here is derived from an EMBL/GenBank/DDBJ whole genome shotgun (WGS) entry which is preliminary data.</text>
</comment>